<dbReference type="PANTHER" id="PTHR12555:SF19">
    <property type="entry name" value="OS01G0144500 PROTEIN"/>
    <property type="match status" value="1"/>
</dbReference>
<organism evidence="6 7">
    <name type="scientific">Eragrostis curvula</name>
    <name type="common">weeping love grass</name>
    <dbReference type="NCBI Taxonomy" id="38414"/>
    <lineage>
        <taxon>Eukaryota</taxon>
        <taxon>Viridiplantae</taxon>
        <taxon>Streptophyta</taxon>
        <taxon>Embryophyta</taxon>
        <taxon>Tracheophyta</taxon>
        <taxon>Spermatophyta</taxon>
        <taxon>Magnoliopsida</taxon>
        <taxon>Liliopsida</taxon>
        <taxon>Poales</taxon>
        <taxon>Poaceae</taxon>
        <taxon>PACMAD clade</taxon>
        <taxon>Chloridoideae</taxon>
        <taxon>Eragrostideae</taxon>
        <taxon>Eragrostidinae</taxon>
        <taxon>Eragrostis</taxon>
    </lineage>
</organism>
<feature type="domain" description="Ubiquitin fusion degradation protein UFD1 N-terminal subdomain 1" evidence="4">
    <location>
        <begin position="14"/>
        <end position="120"/>
    </location>
</feature>
<dbReference type="InterPro" id="IPR004854">
    <property type="entry name" value="Ufd1-like"/>
</dbReference>
<keyword evidence="2" id="KW-0833">Ubl conjugation pathway</keyword>
<keyword evidence="7" id="KW-1185">Reference proteome</keyword>
<feature type="compositionally biased region" description="Basic and acidic residues" evidence="3">
    <location>
        <begin position="272"/>
        <end position="285"/>
    </location>
</feature>
<evidence type="ECO:0000259" key="5">
    <source>
        <dbReference type="Pfam" id="PF24842"/>
    </source>
</evidence>
<evidence type="ECO:0000313" key="7">
    <source>
        <dbReference type="Proteomes" id="UP000324897"/>
    </source>
</evidence>
<evidence type="ECO:0000313" key="6">
    <source>
        <dbReference type="EMBL" id="TVU21954.1"/>
    </source>
</evidence>
<sequence length="295" mass="32259">MDFDEYLKLQRTSFVQYYRCLPTSYLGRGDIVEDGNKVFLPTSAVDRVCSLNLEWPLHFRIQNPSTGRASHCGMLEFVAEEGFIHVPTWFDLSSWLTDLASPFQLMERLGLEVNDLVLLQQKALPAATFLKLQAHTKDFLDVAYPRELLEHNLKKYACLTAGETITVTEGDRRYCLNVLELQPEDAVSVLETDVNTDFAPPLDYVEPPPPPVMPAGQAGGEPAKFTGVAARMDGKPVELPTTPAPPAAAGVKPKRGLRFGGASAAAGGGVSKGKEDKGAGKEQEQRFTGTAYSLQ</sequence>
<protein>
    <recommendedName>
        <fullName evidence="8">Ubiquitin fusion degradation protein</fullName>
    </recommendedName>
</protein>
<reference evidence="6 7" key="1">
    <citation type="journal article" date="2019" name="Sci. Rep.">
        <title>A high-quality genome of Eragrostis curvula grass provides insights into Poaceae evolution and supports new strategies to enhance forage quality.</title>
        <authorList>
            <person name="Carballo J."/>
            <person name="Santos B.A.C.M."/>
            <person name="Zappacosta D."/>
            <person name="Garbus I."/>
            <person name="Selva J.P."/>
            <person name="Gallo C.A."/>
            <person name="Diaz A."/>
            <person name="Albertini E."/>
            <person name="Caccamo M."/>
            <person name="Echenique V."/>
        </authorList>
    </citation>
    <scope>NUCLEOTIDE SEQUENCE [LARGE SCALE GENOMIC DNA]</scope>
    <source>
        <strain evidence="7">cv. Victoria</strain>
        <tissue evidence="6">Leaf</tissue>
    </source>
</reference>
<dbReference type="GO" id="GO:0006511">
    <property type="term" value="P:ubiquitin-dependent protein catabolic process"/>
    <property type="evidence" value="ECO:0007669"/>
    <property type="project" value="InterPro"/>
</dbReference>
<dbReference type="Gramene" id="TVU21954">
    <property type="protein sequence ID" value="TVU21954"/>
    <property type="gene ID" value="EJB05_31625"/>
</dbReference>
<feature type="compositionally biased region" description="Polar residues" evidence="3">
    <location>
        <begin position="286"/>
        <end position="295"/>
    </location>
</feature>
<dbReference type="Proteomes" id="UP000324897">
    <property type="component" value="Unassembled WGS sequence"/>
</dbReference>
<dbReference type="EMBL" id="RWGY01000026">
    <property type="protein sequence ID" value="TVU21954.1"/>
    <property type="molecule type" value="Genomic_DNA"/>
</dbReference>
<dbReference type="InterPro" id="IPR055417">
    <property type="entry name" value="UFD1_N1"/>
</dbReference>
<dbReference type="AlphaFoldDB" id="A0A5J9UEV5"/>
<dbReference type="InterPro" id="IPR055418">
    <property type="entry name" value="UFD1_N2"/>
</dbReference>
<feature type="domain" description="Ubiquitin fusion degradation protein UFD1 N-terminal subdomain 2" evidence="5">
    <location>
        <begin position="127"/>
        <end position="201"/>
    </location>
</feature>
<comment type="caution">
    <text evidence="6">The sequence shown here is derived from an EMBL/GenBank/DDBJ whole genome shotgun (WGS) entry which is preliminary data.</text>
</comment>
<dbReference type="Gene3D" id="3.10.330.10">
    <property type="match status" value="1"/>
</dbReference>
<evidence type="ECO:0000259" key="4">
    <source>
        <dbReference type="Pfam" id="PF03152"/>
    </source>
</evidence>
<evidence type="ECO:0000256" key="3">
    <source>
        <dbReference type="SAM" id="MobiDB-lite"/>
    </source>
</evidence>
<dbReference type="Pfam" id="PF24842">
    <property type="entry name" value="UFD1_N2"/>
    <property type="match status" value="1"/>
</dbReference>
<dbReference type="Gene3D" id="2.40.40.50">
    <property type="entry name" value="Ubiquitin fusion degradation protein UFD1, N-terminal domain"/>
    <property type="match status" value="1"/>
</dbReference>
<evidence type="ECO:0000256" key="1">
    <source>
        <dbReference type="ARBA" id="ARBA00006043"/>
    </source>
</evidence>
<dbReference type="OrthoDB" id="422728at2759"/>
<dbReference type="GO" id="GO:0031593">
    <property type="term" value="F:polyubiquitin modification-dependent protein binding"/>
    <property type="evidence" value="ECO:0007669"/>
    <property type="project" value="TreeGrafter"/>
</dbReference>
<dbReference type="PANTHER" id="PTHR12555">
    <property type="entry name" value="UBIQUITIN FUSION DEGRADATON PROTEIN 1"/>
    <property type="match status" value="1"/>
</dbReference>
<feature type="region of interest" description="Disordered" evidence="3">
    <location>
        <begin position="238"/>
        <end position="295"/>
    </location>
</feature>
<evidence type="ECO:0008006" key="8">
    <source>
        <dbReference type="Google" id="ProtNLM"/>
    </source>
</evidence>
<gene>
    <name evidence="6" type="ORF">EJB05_31625</name>
</gene>
<dbReference type="InterPro" id="IPR042299">
    <property type="entry name" value="Ufd1-like_Nn"/>
</dbReference>
<evidence type="ECO:0000256" key="2">
    <source>
        <dbReference type="ARBA" id="ARBA00022786"/>
    </source>
</evidence>
<dbReference type="GO" id="GO:0034098">
    <property type="term" value="C:VCP-NPL4-UFD1 AAA ATPase complex"/>
    <property type="evidence" value="ECO:0007669"/>
    <property type="project" value="TreeGrafter"/>
</dbReference>
<dbReference type="Pfam" id="PF03152">
    <property type="entry name" value="UFD1_N1"/>
    <property type="match status" value="1"/>
</dbReference>
<comment type="similarity">
    <text evidence="1">Belongs to the UFD1 family.</text>
</comment>
<proteinExistence type="inferred from homology"/>
<dbReference type="GO" id="GO:0036503">
    <property type="term" value="P:ERAD pathway"/>
    <property type="evidence" value="ECO:0007669"/>
    <property type="project" value="TreeGrafter"/>
</dbReference>
<accession>A0A5J9UEV5</accession>
<name>A0A5J9UEV5_9POAL</name>